<dbReference type="OrthoDB" id="3396203at2"/>
<feature type="transmembrane region" description="Helical" evidence="6">
    <location>
        <begin position="18"/>
        <end position="40"/>
    </location>
</feature>
<protein>
    <submittedName>
        <fullName evidence="8">Integral membrane protein</fullName>
    </submittedName>
</protein>
<keyword evidence="3 6" id="KW-0812">Transmembrane</keyword>
<proteinExistence type="predicted"/>
<keyword evidence="9" id="KW-1185">Reference proteome</keyword>
<dbReference type="STRING" id="399736.SAMN04489720_2889"/>
<organism evidence="8 9">
    <name type="scientific">Agrococcus jejuensis</name>
    <dbReference type="NCBI Taxonomy" id="399736"/>
    <lineage>
        <taxon>Bacteria</taxon>
        <taxon>Bacillati</taxon>
        <taxon>Actinomycetota</taxon>
        <taxon>Actinomycetes</taxon>
        <taxon>Micrococcales</taxon>
        <taxon>Microbacteriaceae</taxon>
        <taxon>Agrococcus</taxon>
    </lineage>
</organism>
<dbReference type="GO" id="GO:0005886">
    <property type="term" value="C:plasma membrane"/>
    <property type="evidence" value="ECO:0007669"/>
    <property type="project" value="UniProtKB-SubCell"/>
</dbReference>
<feature type="transmembrane region" description="Helical" evidence="6">
    <location>
        <begin position="52"/>
        <end position="73"/>
    </location>
</feature>
<evidence type="ECO:0000256" key="1">
    <source>
        <dbReference type="ARBA" id="ARBA00004651"/>
    </source>
</evidence>
<evidence type="ECO:0000313" key="9">
    <source>
        <dbReference type="Proteomes" id="UP000198822"/>
    </source>
</evidence>
<evidence type="ECO:0000256" key="6">
    <source>
        <dbReference type="SAM" id="Phobius"/>
    </source>
</evidence>
<feature type="domain" description="DUF3817" evidence="7">
    <location>
        <begin position="18"/>
        <end position="104"/>
    </location>
</feature>
<keyword evidence="4 6" id="KW-1133">Transmembrane helix</keyword>
<dbReference type="Pfam" id="PF12823">
    <property type="entry name" value="DUF3817"/>
    <property type="match status" value="1"/>
</dbReference>
<evidence type="ECO:0000256" key="5">
    <source>
        <dbReference type="ARBA" id="ARBA00023136"/>
    </source>
</evidence>
<dbReference type="PANTHER" id="PTHR40077">
    <property type="entry name" value="MEMBRANE PROTEIN-RELATED"/>
    <property type="match status" value="1"/>
</dbReference>
<name>A0A1G8GEB3_9MICO</name>
<comment type="subcellular location">
    <subcellularLocation>
        <location evidence="1">Cell membrane</location>
        <topology evidence="1">Multi-pass membrane protein</topology>
    </subcellularLocation>
</comment>
<keyword evidence="2" id="KW-1003">Cell membrane</keyword>
<evidence type="ECO:0000256" key="4">
    <source>
        <dbReference type="ARBA" id="ARBA00022989"/>
    </source>
</evidence>
<dbReference type="PANTHER" id="PTHR40077:SF1">
    <property type="entry name" value="MEMBRANE PROTEIN"/>
    <property type="match status" value="1"/>
</dbReference>
<sequence length="166" mass="17189">MTAAAPTASRSPLSTPLALFRVVAIAEAITWALLIGGMILRAVTGEGIGVSIGGGVHGFVFLAYVATVVLVGIHQRWAAGTWALSIGSAIVPFATIPAELWLSRSGRLAGTWRLEATSDPRDQRPLDRAVRTLLRHPIAFGLAAAALVVVVFVALLVVGPPGGGEH</sequence>
<dbReference type="NCBIfam" id="TIGR03954">
    <property type="entry name" value="integ_memb_HG"/>
    <property type="match status" value="1"/>
</dbReference>
<dbReference type="InterPro" id="IPR023845">
    <property type="entry name" value="DUF3817_TM"/>
</dbReference>
<reference evidence="9" key="1">
    <citation type="submission" date="2016-10" db="EMBL/GenBank/DDBJ databases">
        <authorList>
            <person name="Varghese N."/>
            <person name="Submissions S."/>
        </authorList>
    </citation>
    <scope>NUCLEOTIDE SEQUENCE [LARGE SCALE GENOMIC DNA]</scope>
    <source>
        <strain evidence="9">DSM 22002</strain>
    </source>
</reference>
<evidence type="ECO:0000313" key="8">
    <source>
        <dbReference type="EMBL" id="SDH92676.1"/>
    </source>
</evidence>
<evidence type="ECO:0000256" key="2">
    <source>
        <dbReference type="ARBA" id="ARBA00022475"/>
    </source>
</evidence>
<gene>
    <name evidence="8" type="ORF">SAMN04489720_2889</name>
</gene>
<dbReference type="EMBL" id="LT629695">
    <property type="protein sequence ID" value="SDH92676.1"/>
    <property type="molecule type" value="Genomic_DNA"/>
</dbReference>
<evidence type="ECO:0000259" key="7">
    <source>
        <dbReference type="Pfam" id="PF12823"/>
    </source>
</evidence>
<accession>A0A1G8GEB3</accession>
<dbReference type="AlphaFoldDB" id="A0A1G8GEB3"/>
<feature type="transmembrane region" description="Helical" evidence="6">
    <location>
        <begin position="79"/>
        <end position="102"/>
    </location>
</feature>
<evidence type="ECO:0000256" key="3">
    <source>
        <dbReference type="ARBA" id="ARBA00022692"/>
    </source>
</evidence>
<keyword evidence="5 6" id="KW-0472">Membrane</keyword>
<dbReference type="RefSeq" id="WP_092506125.1">
    <property type="nucleotide sequence ID" value="NZ_LT629695.1"/>
</dbReference>
<dbReference type="Proteomes" id="UP000198822">
    <property type="component" value="Chromosome I"/>
</dbReference>
<feature type="transmembrane region" description="Helical" evidence="6">
    <location>
        <begin position="138"/>
        <end position="158"/>
    </location>
</feature>